<dbReference type="InterPro" id="IPR004638">
    <property type="entry name" value="EmrB-like"/>
</dbReference>
<protein>
    <submittedName>
        <fullName evidence="9">MDR family MFS transporter</fullName>
    </submittedName>
</protein>
<evidence type="ECO:0000256" key="2">
    <source>
        <dbReference type="ARBA" id="ARBA00022448"/>
    </source>
</evidence>
<dbReference type="InterPro" id="IPR011701">
    <property type="entry name" value="MFS"/>
</dbReference>
<evidence type="ECO:0000256" key="5">
    <source>
        <dbReference type="ARBA" id="ARBA00022989"/>
    </source>
</evidence>
<evidence type="ECO:0000256" key="1">
    <source>
        <dbReference type="ARBA" id="ARBA00004651"/>
    </source>
</evidence>
<dbReference type="PROSITE" id="PS50850">
    <property type="entry name" value="MFS"/>
    <property type="match status" value="1"/>
</dbReference>
<feature type="transmembrane region" description="Helical" evidence="7">
    <location>
        <begin position="323"/>
        <end position="341"/>
    </location>
</feature>
<dbReference type="InterPro" id="IPR036259">
    <property type="entry name" value="MFS_trans_sf"/>
</dbReference>
<name>A0ABW1LGQ6_9ACTN</name>
<evidence type="ECO:0000259" key="8">
    <source>
        <dbReference type="PROSITE" id="PS50850"/>
    </source>
</evidence>
<dbReference type="Gene3D" id="1.20.1250.20">
    <property type="entry name" value="MFS general substrate transporter like domains"/>
    <property type="match status" value="1"/>
</dbReference>
<feature type="transmembrane region" description="Helical" evidence="7">
    <location>
        <begin position="506"/>
        <end position="527"/>
    </location>
</feature>
<keyword evidence="6 7" id="KW-0472">Membrane</keyword>
<feature type="transmembrane region" description="Helical" evidence="7">
    <location>
        <begin position="62"/>
        <end position="81"/>
    </location>
</feature>
<evidence type="ECO:0000256" key="7">
    <source>
        <dbReference type="SAM" id="Phobius"/>
    </source>
</evidence>
<feature type="transmembrane region" description="Helical" evidence="7">
    <location>
        <begin position="93"/>
        <end position="112"/>
    </location>
</feature>
<dbReference type="NCBIfam" id="TIGR00711">
    <property type="entry name" value="efflux_EmrB"/>
    <property type="match status" value="1"/>
</dbReference>
<feature type="transmembrane region" description="Helical" evidence="7">
    <location>
        <begin position="353"/>
        <end position="371"/>
    </location>
</feature>
<dbReference type="RefSeq" id="WP_379152927.1">
    <property type="nucleotide sequence ID" value="NZ_JBHSRJ010000004.1"/>
</dbReference>
<keyword evidence="5 7" id="KW-1133">Transmembrane helix</keyword>
<evidence type="ECO:0000256" key="6">
    <source>
        <dbReference type="ARBA" id="ARBA00023136"/>
    </source>
</evidence>
<keyword evidence="3" id="KW-1003">Cell membrane</keyword>
<dbReference type="PANTHER" id="PTHR23501">
    <property type="entry name" value="MAJOR FACILITATOR SUPERFAMILY"/>
    <property type="match status" value="1"/>
</dbReference>
<dbReference type="Proteomes" id="UP001596135">
    <property type="component" value="Unassembled WGS sequence"/>
</dbReference>
<reference evidence="10" key="1">
    <citation type="journal article" date="2019" name="Int. J. Syst. Evol. Microbiol.">
        <title>The Global Catalogue of Microorganisms (GCM) 10K type strain sequencing project: providing services to taxonomists for standard genome sequencing and annotation.</title>
        <authorList>
            <consortium name="The Broad Institute Genomics Platform"/>
            <consortium name="The Broad Institute Genome Sequencing Center for Infectious Disease"/>
            <person name="Wu L."/>
            <person name="Ma J."/>
        </authorList>
    </citation>
    <scope>NUCLEOTIDE SEQUENCE [LARGE SCALE GENOMIC DNA]</scope>
    <source>
        <strain evidence="10">CCUG 54522</strain>
    </source>
</reference>
<dbReference type="SUPFAM" id="SSF103473">
    <property type="entry name" value="MFS general substrate transporter"/>
    <property type="match status" value="1"/>
</dbReference>
<dbReference type="Gene3D" id="1.20.1720.10">
    <property type="entry name" value="Multidrug resistance protein D"/>
    <property type="match status" value="1"/>
</dbReference>
<dbReference type="Pfam" id="PF07690">
    <property type="entry name" value="MFS_1"/>
    <property type="match status" value="1"/>
</dbReference>
<dbReference type="EMBL" id="JBHSRJ010000004">
    <property type="protein sequence ID" value="MFC6043126.1"/>
    <property type="molecule type" value="Genomic_DNA"/>
</dbReference>
<keyword evidence="10" id="KW-1185">Reference proteome</keyword>
<evidence type="ECO:0000313" key="9">
    <source>
        <dbReference type="EMBL" id="MFC6043126.1"/>
    </source>
</evidence>
<feature type="transmembrane region" description="Helical" evidence="7">
    <location>
        <begin position="288"/>
        <end position="311"/>
    </location>
</feature>
<proteinExistence type="predicted"/>
<feature type="transmembrane region" description="Helical" evidence="7">
    <location>
        <begin position="118"/>
        <end position="139"/>
    </location>
</feature>
<evidence type="ECO:0000313" key="10">
    <source>
        <dbReference type="Proteomes" id="UP001596135"/>
    </source>
</evidence>
<organism evidence="9 10">
    <name type="scientific">Nocardioides hankookensis</name>
    <dbReference type="NCBI Taxonomy" id="443157"/>
    <lineage>
        <taxon>Bacteria</taxon>
        <taxon>Bacillati</taxon>
        <taxon>Actinomycetota</taxon>
        <taxon>Actinomycetes</taxon>
        <taxon>Propionibacteriales</taxon>
        <taxon>Nocardioidaceae</taxon>
        <taxon>Nocardioides</taxon>
    </lineage>
</organism>
<feature type="domain" description="Major facilitator superfamily (MFS) profile" evidence="8">
    <location>
        <begin position="28"/>
        <end position="529"/>
    </location>
</feature>
<feature type="transmembrane region" description="Helical" evidence="7">
    <location>
        <begin position="187"/>
        <end position="207"/>
    </location>
</feature>
<accession>A0ABW1LGQ6</accession>
<gene>
    <name evidence="9" type="ORF">ACFPYL_08575</name>
</gene>
<sequence length="548" mass="57544">MNENASPVAAPAPEASAGEYTHRQILTILSGLMLGMFLGALDQTIVSTSIRTIADDLNGLSVQAWVTTAYLITATITTPIYGKLGDNYGRKKLFMFAITVFIIGSALCSFATTMYQLAAFRAFQGLGAGGLFTLVLAIIGDIVSPRERARYTGYFMAMFGTSSVLGPLIGGFFAGQATILGIDGWRWVFLVNVPIGIAALLVVFRTLHVHHTPRHVRIDWWGALALVVGLVPLLTVAEQGRYWGWDSPRSLACYAIGVVGVVGFVLAERMMAEAALIPLRLFRIRSAAVCIAASLTVGVAMFGGIMLLPLYMQIVHGASPTEAGLLTLPMVAGMMAGSIGAGQVISRTGHIRLFPIVGSALVVVGLVLLSLCGADTSLVWVSLSMLVLGLGLGNCMQPLLLIMQSSVPPTEIGVATSSATFFRQIGGTLGVAVFLSVLFSTVGGNIADAIKVESQTPEWQQAVAAGHGLDPSVVEKVQDDSSFIEQLPAVIAHPFKVGFAESMDQVFLLAAGVGVLAFLILLLLPAVELRATSASAAARAEAGGEPPL</sequence>
<comment type="caution">
    <text evidence="9">The sequence shown here is derived from an EMBL/GenBank/DDBJ whole genome shotgun (WGS) entry which is preliminary data.</text>
</comment>
<feature type="transmembrane region" description="Helical" evidence="7">
    <location>
        <begin position="249"/>
        <end position="267"/>
    </location>
</feature>
<feature type="transmembrane region" description="Helical" evidence="7">
    <location>
        <begin position="151"/>
        <end position="175"/>
    </location>
</feature>
<keyword evidence="2" id="KW-0813">Transport</keyword>
<comment type="subcellular location">
    <subcellularLocation>
        <location evidence="1">Cell membrane</location>
        <topology evidence="1">Multi-pass membrane protein</topology>
    </subcellularLocation>
</comment>
<dbReference type="PANTHER" id="PTHR23501:SF197">
    <property type="entry name" value="COMD"/>
    <property type="match status" value="1"/>
</dbReference>
<feature type="transmembrane region" description="Helical" evidence="7">
    <location>
        <begin position="377"/>
        <end position="396"/>
    </location>
</feature>
<feature type="transmembrane region" description="Helical" evidence="7">
    <location>
        <begin position="25"/>
        <end position="50"/>
    </location>
</feature>
<keyword evidence="4 7" id="KW-0812">Transmembrane</keyword>
<feature type="transmembrane region" description="Helical" evidence="7">
    <location>
        <begin position="219"/>
        <end position="237"/>
    </location>
</feature>
<evidence type="ECO:0000256" key="4">
    <source>
        <dbReference type="ARBA" id="ARBA00022692"/>
    </source>
</evidence>
<dbReference type="InterPro" id="IPR020846">
    <property type="entry name" value="MFS_dom"/>
</dbReference>
<dbReference type="CDD" id="cd17502">
    <property type="entry name" value="MFS_Azr1_MDR_like"/>
    <property type="match status" value="1"/>
</dbReference>
<evidence type="ECO:0000256" key="3">
    <source>
        <dbReference type="ARBA" id="ARBA00022475"/>
    </source>
</evidence>